<reference evidence="2 3" key="1">
    <citation type="submission" date="2017-03" db="EMBL/GenBank/DDBJ databases">
        <title>Genome sequence of Paracoccus contaminans isolated from a water microcosm.</title>
        <authorList>
            <person name="Aurass P."/>
            <person name="Karste S."/>
            <person name="Trost E."/>
            <person name="Glaeser S.P."/>
            <person name="Kaempfer P."/>
            <person name="Flieger A."/>
        </authorList>
    </citation>
    <scope>NUCLEOTIDE SEQUENCE [LARGE SCALE GENOMIC DNA]</scope>
    <source>
        <strain evidence="3">RKI 16-01929T\LMG 29738T\CCM 8701T\CIP 111112T</strain>
    </source>
</reference>
<proteinExistence type="predicted"/>
<feature type="region of interest" description="Disordered" evidence="1">
    <location>
        <begin position="62"/>
        <end position="218"/>
    </location>
</feature>
<evidence type="ECO:0000256" key="1">
    <source>
        <dbReference type="SAM" id="MobiDB-lite"/>
    </source>
</evidence>
<sequence length="218" mass="22863">MPGTDRPDTAVLVEKSRQPALGKHADRTLNGLVRKLEAAVAAAGDDADLAAALRRVRAEVKRRLASNGADQAPRKAAAGQQAGVAGRDGKAEPRAAVSPPRMAPAAAEDMPDLPPAALRLGGSPSPDVLPRAVTGSGVVERSGKGDKKDSAAKAAEKADAKARKEAEKAERKRVRQAEKAERKRVKEAEKSERKAARKAERKASKLAAQKPDGKQDDA</sequence>
<dbReference type="KEGG" id="pcon:B0A89_03880"/>
<feature type="compositionally biased region" description="Low complexity" evidence="1">
    <location>
        <begin position="76"/>
        <end position="85"/>
    </location>
</feature>
<evidence type="ECO:0000313" key="2">
    <source>
        <dbReference type="EMBL" id="ARJ68897.1"/>
    </source>
</evidence>
<name>A0A1W6CVL3_9RHOB</name>
<accession>A0A1W6CVL3</accession>
<dbReference type="AlphaFoldDB" id="A0A1W6CVL3"/>
<gene>
    <name evidence="2" type="ORF">B0A89_03880</name>
</gene>
<dbReference type="Proteomes" id="UP000193017">
    <property type="component" value="Chromosome"/>
</dbReference>
<organism evidence="2 3">
    <name type="scientific">Paracoccus contaminans</name>
    <dbReference type="NCBI Taxonomy" id="1945662"/>
    <lineage>
        <taxon>Bacteria</taxon>
        <taxon>Pseudomonadati</taxon>
        <taxon>Pseudomonadota</taxon>
        <taxon>Alphaproteobacteria</taxon>
        <taxon>Rhodobacterales</taxon>
        <taxon>Paracoccaceae</taxon>
        <taxon>Paracoccus</taxon>
    </lineage>
</organism>
<keyword evidence="3" id="KW-1185">Reference proteome</keyword>
<evidence type="ECO:0000313" key="3">
    <source>
        <dbReference type="Proteomes" id="UP000193017"/>
    </source>
</evidence>
<protein>
    <submittedName>
        <fullName evidence="2">Uncharacterized protein</fullName>
    </submittedName>
</protein>
<feature type="compositionally biased region" description="Basic and acidic residues" evidence="1">
    <location>
        <begin position="141"/>
        <end position="203"/>
    </location>
</feature>
<dbReference type="EMBL" id="CP020612">
    <property type="protein sequence ID" value="ARJ68897.1"/>
    <property type="molecule type" value="Genomic_DNA"/>
</dbReference>